<proteinExistence type="inferred from homology"/>
<dbReference type="PANTHER" id="PTHR47891:SF1">
    <property type="entry name" value="CORA-MAGNESIUM AND COBALT TRANSPORTER"/>
    <property type="match status" value="1"/>
</dbReference>
<protein>
    <submittedName>
        <fullName evidence="7">CorA-like Mg2+ transporter protein</fullName>
    </submittedName>
</protein>
<gene>
    <name evidence="7" type="ORF">A9Y57_01495</name>
</gene>
<dbReference type="SUPFAM" id="SSF144083">
    <property type="entry name" value="Magnesium transport protein CorA, transmembrane region"/>
    <property type="match status" value="1"/>
</dbReference>
<evidence type="ECO:0000313" key="8">
    <source>
        <dbReference type="Proteomes" id="UP000217465"/>
    </source>
</evidence>
<dbReference type="RefSeq" id="WP_096633698.1">
    <property type="nucleotide sequence ID" value="NZ_NSGR01000008.1"/>
</dbReference>
<dbReference type="GO" id="GO:0016020">
    <property type="term" value="C:membrane"/>
    <property type="evidence" value="ECO:0007669"/>
    <property type="project" value="UniProtKB-SubCell"/>
</dbReference>
<keyword evidence="4 6" id="KW-1133">Transmembrane helix</keyword>
<evidence type="ECO:0000256" key="5">
    <source>
        <dbReference type="ARBA" id="ARBA00023136"/>
    </source>
</evidence>
<dbReference type="Gene3D" id="1.20.58.340">
    <property type="entry name" value="Magnesium transport protein CorA, transmembrane region"/>
    <property type="match status" value="2"/>
</dbReference>
<evidence type="ECO:0000256" key="3">
    <source>
        <dbReference type="ARBA" id="ARBA00022692"/>
    </source>
</evidence>
<dbReference type="EMBL" id="NSGR01000008">
    <property type="protein sequence ID" value="PCH12776.1"/>
    <property type="molecule type" value="Genomic_DNA"/>
</dbReference>
<evidence type="ECO:0000256" key="1">
    <source>
        <dbReference type="ARBA" id="ARBA00004141"/>
    </source>
</evidence>
<evidence type="ECO:0000256" key="4">
    <source>
        <dbReference type="ARBA" id="ARBA00022989"/>
    </source>
</evidence>
<dbReference type="InterPro" id="IPR047199">
    <property type="entry name" value="CorA-like"/>
</dbReference>
<organism evidence="7 8">
    <name type="scientific">Streptococcus parauberis</name>
    <dbReference type="NCBI Taxonomy" id="1348"/>
    <lineage>
        <taxon>Bacteria</taxon>
        <taxon>Bacillati</taxon>
        <taxon>Bacillota</taxon>
        <taxon>Bacilli</taxon>
        <taxon>Lactobacillales</taxon>
        <taxon>Streptococcaceae</taxon>
        <taxon>Streptococcus</taxon>
    </lineage>
</organism>
<evidence type="ECO:0000313" key="7">
    <source>
        <dbReference type="EMBL" id="PCH12776.1"/>
    </source>
</evidence>
<dbReference type="SUPFAM" id="SSF143865">
    <property type="entry name" value="CorA soluble domain-like"/>
    <property type="match status" value="1"/>
</dbReference>
<keyword evidence="3 6" id="KW-0812">Transmembrane</keyword>
<dbReference type="Proteomes" id="UP000217465">
    <property type="component" value="Unassembled WGS sequence"/>
</dbReference>
<dbReference type="GO" id="GO:0046873">
    <property type="term" value="F:metal ion transmembrane transporter activity"/>
    <property type="evidence" value="ECO:0007669"/>
    <property type="project" value="InterPro"/>
</dbReference>
<dbReference type="PANTHER" id="PTHR47891">
    <property type="entry name" value="TRANSPORTER-RELATED"/>
    <property type="match status" value="1"/>
</dbReference>
<sequence>MMENQNHNKQSIVEINLDEVSDTELQQYFDTGLLDDEIMAYAKDKNETSFIEQNKDHLTAVFLMLDGDYNHYKVGDMPRTLPILMTMNQDQLLVLTNTKTSKLYAKFKDNIDDSKTPLYHLFYILTLISQQYFQLLEKVANKRDKLIKDLQKRANKKNIADLAKLQTGSAYLLISAQQNADMLLEFKNFSMYDSASDQEKEVYSDAYIESRQLKNMTSLHSKMLNDLSSSYNNVLSNRLNDNMTNLTILSLGLAIMTSVTSFYGMNVKLPFAKVDIFWVIITILSAIVAIASMIWMRRYVRKDHDDD</sequence>
<feature type="transmembrane region" description="Helical" evidence="6">
    <location>
        <begin position="246"/>
        <end position="264"/>
    </location>
</feature>
<keyword evidence="5 6" id="KW-0472">Membrane</keyword>
<dbReference type="CDD" id="cd12827">
    <property type="entry name" value="EcCorA_ZntB-like_u2"/>
    <property type="match status" value="1"/>
</dbReference>
<accession>A0A854WQN1</accession>
<comment type="similarity">
    <text evidence="2">Belongs to the CorA metal ion transporter (MIT) (TC 1.A.35) family.</text>
</comment>
<name>A0A854WQN1_9STRE</name>
<dbReference type="InterPro" id="IPR045863">
    <property type="entry name" value="CorA_TM1_TM2"/>
</dbReference>
<dbReference type="InterPro" id="IPR045861">
    <property type="entry name" value="CorA_cytoplasmic_dom"/>
</dbReference>
<comment type="caution">
    <text evidence="7">The sequence shown here is derived from an EMBL/GenBank/DDBJ whole genome shotgun (WGS) entry which is preliminary data.</text>
</comment>
<reference evidence="7 8" key="1">
    <citation type="submission" date="2016-06" db="EMBL/GenBank/DDBJ databases">
        <authorList>
            <person name="Haines A.N."/>
            <person name="Council K.R."/>
        </authorList>
    </citation>
    <scope>NUCLEOTIDE SEQUENCE [LARGE SCALE GENOMIC DNA]</scope>
    <source>
        <strain evidence="7 8">SP158-29</strain>
    </source>
</reference>
<comment type="subcellular location">
    <subcellularLocation>
        <location evidence="1">Membrane</location>
        <topology evidence="1">Multi-pass membrane protein</topology>
    </subcellularLocation>
</comment>
<dbReference type="AlphaFoldDB" id="A0A854WQN1"/>
<feature type="transmembrane region" description="Helical" evidence="6">
    <location>
        <begin position="276"/>
        <end position="296"/>
    </location>
</feature>
<evidence type="ECO:0000256" key="6">
    <source>
        <dbReference type="SAM" id="Phobius"/>
    </source>
</evidence>
<dbReference type="InterPro" id="IPR002523">
    <property type="entry name" value="MgTranspt_CorA/ZnTranspt_ZntB"/>
</dbReference>
<evidence type="ECO:0000256" key="2">
    <source>
        <dbReference type="ARBA" id="ARBA00009765"/>
    </source>
</evidence>
<dbReference type="Pfam" id="PF01544">
    <property type="entry name" value="CorA"/>
    <property type="match status" value="1"/>
</dbReference>